<name>A0ABR8Y1R5_9BACL</name>
<organism evidence="2 3">
    <name type="scientific">Solibacillus faecavium</name>
    <dbReference type="NCBI Taxonomy" id="2762221"/>
    <lineage>
        <taxon>Bacteria</taxon>
        <taxon>Bacillati</taxon>
        <taxon>Bacillota</taxon>
        <taxon>Bacilli</taxon>
        <taxon>Bacillales</taxon>
        <taxon>Caryophanaceae</taxon>
        <taxon>Solibacillus</taxon>
    </lineage>
</organism>
<evidence type="ECO:0000313" key="3">
    <source>
        <dbReference type="Proteomes" id="UP000619101"/>
    </source>
</evidence>
<evidence type="ECO:0000313" key="2">
    <source>
        <dbReference type="EMBL" id="MBD8038143.1"/>
    </source>
</evidence>
<reference evidence="2 3" key="1">
    <citation type="submission" date="2020-08" db="EMBL/GenBank/DDBJ databases">
        <title>A Genomic Blueprint of the Chicken Gut Microbiome.</title>
        <authorList>
            <person name="Gilroy R."/>
            <person name="Ravi A."/>
            <person name="Getino M."/>
            <person name="Pursley I."/>
            <person name="Horton D.L."/>
            <person name="Alikhan N.-F."/>
            <person name="Baker D."/>
            <person name="Gharbi K."/>
            <person name="Hall N."/>
            <person name="Watson M."/>
            <person name="Adriaenssens E.M."/>
            <person name="Foster-Nyarko E."/>
            <person name="Jarju S."/>
            <person name="Secka A."/>
            <person name="Antonio M."/>
            <person name="Oren A."/>
            <person name="Chaudhuri R."/>
            <person name="La Ragione R.M."/>
            <person name="Hildebrand F."/>
            <person name="Pallen M.J."/>
        </authorList>
    </citation>
    <scope>NUCLEOTIDE SEQUENCE [LARGE SCALE GENOMIC DNA]</scope>
    <source>
        <strain evidence="2 3">A46</strain>
    </source>
</reference>
<keyword evidence="3" id="KW-1185">Reference proteome</keyword>
<proteinExistence type="predicted"/>
<protein>
    <submittedName>
        <fullName evidence="2">Uncharacterized protein</fullName>
    </submittedName>
</protein>
<accession>A0ABR8Y1R5</accession>
<feature type="transmembrane region" description="Helical" evidence="1">
    <location>
        <begin position="68"/>
        <end position="87"/>
    </location>
</feature>
<keyword evidence="1" id="KW-0812">Transmembrane</keyword>
<dbReference type="EMBL" id="JACSPZ010000009">
    <property type="protein sequence ID" value="MBD8038143.1"/>
    <property type="molecule type" value="Genomic_DNA"/>
</dbReference>
<keyword evidence="1" id="KW-0472">Membrane</keyword>
<comment type="caution">
    <text evidence="2">The sequence shown here is derived from an EMBL/GenBank/DDBJ whole genome shotgun (WGS) entry which is preliminary data.</text>
</comment>
<sequence>MLTIEEGYLNKEVNHVIYNVQENSNATKALLIILPINKAYQLWMVTIIFLTFYLSCFFFIIFSGKSRLYLGLYLLILIVFILGDLYIHKELIEEITNTLDKIN</sequence>
<feature type="transmembrane region" description="Helical" evidence="1">
    <location>
        <begin position="42"/>
        <end position="62"/>
    </location>
</feature>
<dbReference type="RefSeq" id="WP_191701206.1">
    <property type="nucleotide sequence ID" value="NZ_JACSPZ010000009.1"/>
</dbReference>
<dbReference type="Proteomes" id="UP000619101">
    <property type="component" value="Unassembled WGS sequence"/>
</dbReference>
<gene>
    <name evidence="2" type="ORF">H9635_15420</name>
</gene>
<keyword evidence="1" id="KW-1133">Transmembrane helix</keyword>
<evidence type="ECO:0000256" key="1">
    <source>
        <dbReference type="SAM" id="Phobius"/>
    </source>
</evidence>